<protein>
    <submittedName>
        <fullName evidence="2">Bet v I/Major latex protein</fullName>
    </submittedName>
</protein>
<dbReference type="InterPro" id="IPR051761">
    <property type="entry name" value="MLP-like_ligand-binding"/>
</dbReference>
<dbReference type="AlphaFoldDB" id="A0AAN8UWV4"/>
<dbReference type="InterPro" id="IPR000916">
    <property type="entry name" value="Bet_v_I/MLP"/>
</dbReference>
<feature type="domain" description="Bet v I/Major latex protein" evidence="1">
    <location>
        <begin position="2"/>
        <end position="151"/>
    </location>
</feature>
<evidence type="ECO:0000313" key="3">
    <source>
        <dbReference type="Proteomes" id="UP001370490"/>
    </source>
</evidence>
<dbReference type="Gene3D" id="3.30.530.20">
    <property type="match status" value="1"/>
</dbReference>
<evidence type="ECO:0000259" key="1">
    <source>
        <dbReference type="SMART" id="SM01037"/>
    </source>
</evidence>
<dbReference type="GO" id="GO:0006952">
    <property type="term" value="P:defense response"/>
    <property type="evidence" value="ECO:0007669"/>
    <property type="project" value="InterPro"/>
</dbReference>
<dbReference type="Pfam" id="PF00407">
    <property type="entry name" value="Bet_v_1"/>
    <property type="match status" value="1"/>
</dbReference>
<dbReference type="EMBL" id="JBAMMX010000019">
    <property type="protein sequence ID" value="KAK6922224.1"/>
    <property type="molecule type" value="Genomic_DNA"/>
</dbReference>
<dbReference type="SMART" id="SM01037">
    <property type="entry name" value="Bet_v_1"/>
    <property type="match status" value="1"/>
</dbReference>
<accession>A0AAN8UWV4</accession>
<dbReference type="PANTHER" id="PTHR31907">
    <property type="entry name" value="MLP-LIKE PROTEIN 423"/>
    <property type="match status" value="1"/>
</dbReference>
<sequence>MGLTGVVETQTEIKSDGDLFHETFGSKLHHMRHAASEHVQNIELHEGDWGTPGSIILWHYNLGGKALTAKEVIEFVDEPNKHIGFKVFEGNIMNYYKSFKIDVKVVPQGDTTIIKWKIEYEKLNEDVPDPNHYLDFAIDVTKAIESYHLTNA</sequence>
<proteinExistence type="predicted"/>
<organism evidence="2 3">
    <name type="scientific">Dillenia turbinata</name>
    <dbReference type="NCBI Taxonomy" id="194707"/>
    <lineage>
        <taxon>Eukaryota</taxon>
        <taxon>Viridiplantae</taxon>
        <taxon>Streptophyta</taxon>
        <taxon>Embryophyta</taxon>
        <taxon>Tracheophyta</taxon>
        <taxon>Spermatophyta</taxon>
        <taxon>Magnoliopsida</taxon>
        <taxon>eudicotyledons</taxon>
        <taxon>Gunneridae</taxon>
        <taxon>Pentapetalae</taxon>
        <taxon>Dilleniales</taxon>
        <taxon>Dilleniaceae</taxon>
        <taxon>Dillenia</taxon>
    </lineage>
</organism>
<dbReference type="Proteomes" id="UP001370490">
    <property type="component" value="Unassembled WGS sequence"/>
</dbReference>
<gene>
    <name evidence="2" type="ORF">RJ641_012731</name>
</gene>
<comment type="caution">
    <text evidence="2">The sequence shown here is derived from an EMBL/GenBank/DDBJ whole genome shotgun (WGS) entry which is preliminary data.</text>
</comment>
<dbReference type="CDD" id="cd07816">
    <property type="entry name" value="Bet_v1-like"/>
    <property type="match status" value="1"/>
</dbReference>
<dbReference type="InterPro" id="IPR023393">
    <property type="entry name" value="START-like_dom_sf"/>
</dbReference>
<name>A0AAN8UWV4_9MAGN</name>
<keyword evidence="3" id="KW-1185">Reference proteome</keyword>
<evidence type="ECO:0000313" key="2">
    <source>
        <dbReference type="EMBL" id="KAK6922224.1"/>
    </source>
</evidence>
<reference evidence="2 3" key="1">
    <citation type="submission" date="2023-12" db="EMBL/GenBank/DDBJ databases">
        <title>A high-quality genome assembly for Dillenia turbinata (Dilleniales).</title>
        <authorList>
            <person name="Chanderbali A."/>
        </authorList>
    </citation>
    <scope>NUCLEOTIDE SEQUENCE [LARGE SCALE GENOMIC DNA]</scope>
    <source>
        <strain evidence="2">LSX21</strain>
        <tissue evidence="2">Leaf</tissue>
    </source>
</reference>
<dbReference type="SUPFAM" id="SSF55961">
    <property type="entry name" value="Bet v1-like"/>
    <property type="match status" value="1"/>
</dbReference>